<gene>
    <name evidence="1" type="ORF">CEP51_001056</name>
</gene>
<sequence>MKNLIRSARRWNELQDMVGLEVILIHDTLRDPGCDLRTFYIPSIVENGSDRQFTRLKEIIPTRLQWLAEACVELRGLVDMLTAALTTEQEDATVIQDQIQTMITAAFGSRSSVEEAVLSGWHQQGGTTVLALGYDAMMCWKCVLYYS</sequence>
<accession>A0A428SJ07</accession>
<dbReference type="EMBL" id="NKCL01000013">
    <property type="protein sequence ID" value="RSL89727.1"/>
    <property type="molecule type" value="Genomic_DNA"/>
</dbReference>
<keyword evidence="2" id="KW-1185">Reference proteome</keyword>
<reference evidence="1 2" key="1">
    <citation type="submission" date="2017-06" db="EMBL/GenBank/DDBJ databases">
        <title>Comparative genomic analysis of Ambrosia Fusariam Clade fungi.</title>
        <authorList>
            <person name="Stajich J.E."/>
            <person name="Carrillo J."/>
            <person name="Kijimoto T."/>
            <person name="Eskalen A."/>
            <person name="O'Donnell K."/>
            <person name="Kasson M."/>
        </authorList>
    </citation>
    <scope>NUCLEOTIDE SEQUENCE [LARGE SCALE GENOMIC DNA]</scope>
    <source>
        <strain evidence="1 2">NRRL62606</strain>
    </source>
</reference>
<comment type="caution">
    <text evidence="1">The sequence shown here is derived from an EMBL/GenBank/DDBJ whole genome shotgun (WGS) entry which is preliminary data.</text>
</comment>
<name>A0A428SJ07_9HYPO</name>
<evidence type="ECO:0000313" key="1">
    <source>
        <dbReference type="EMBL" id="RSL89727.1"/>
    </source>
</evidence>
<proteinExistence type="predicted"/>
<organism evidence="1 2">
    <name type="scientific">Fusarium floridanum</name>
    <dbReference type="NCBI Taxonomy" id="1325733"/>
    <lineage>
        <taxon>Eukaryota</taxon>
        <taxon>Fungi</taxon>
        <taxon>Dikarya</taxon>
        <taxon>Ascomycota</taxon>
        <taxon>Pezizomycotina</taxon>
        <taxon>Sordariomycetes</taxon>
        <taxon>Hypocreomycetidae</taxon>
        <taxon>Hypocreales</taxon>
        <taxon>Nectriaceae</taxon>
        <taxon>Fusarium</taxon>
        <taxon>Fusarium solani species complex</taxon>
    </lineage>
</organism>
<dbReference type="Proteomes" id="UP000287972">
    <property type="component" value="Unassembled WGS sequence"/>
</dbReference>
<dbReference type="AlphaFoldDB" id="A0A428SJ07"/>
<protein>
    <submittedName>
        <fullName evidence="1">Uncharacterized protein</fullName>
    </submittedName>
</protein>
<evidence type="ECO:0000313" key="2">
    <source>
        <dbReference type="Proteomes" id="UP000287972"/>
    </source>
</evidence>